<evidence type="ECO:0000313" key="3">
    <source>
        <dbReference type="Proteomes" id="UP001597131"/>
    </source>
</evidence>
<dbReference type="Proteomes" id="UP001597131">
    <property type="component" value="Unassembled WGS sequence"/>
</dbReference>
<proteinExistence type="predicted"/>
<evidence type="ECO:0000256" key="1">
    <source>
        <dbReference type="SAM" id="SignalP"/>
    </source>
</evidence>
<reference evidence="3" key="1">
    <citation type="journal article" date="2019" name="Int. J. Syst. Evol. Microbiol.">
        <title>The Global Catalogue of Microorganisms (GCM) 10K type strain sequencing project: providing services to taxonomists for standard genome sequencing and annotation.</title>
        <authorList>
            <consortium name="The Broad Institute Genomics Platform"/>
            <consortium name="The Broad Institute Genome Sequencing Center for Infectious Disease"/>
            <person name="Wu L."/>
            <person name="Ma J."/>
        </authorList>
    </citation>
    <scope>NUCLEOTIDE SEQUENCE [LARGE SCALE GENOMIC DNA]</scope>
    <source>
        <strain evidence="3">CCUG 64793</strain>
    </source>
</reference>
<protein>
    <submittedName>
        <fullName evidence="2">Uncharacterized protein</fullName>
    </submittedName>
</protein>
<accession>A0ABW3NRT5</accession>
<sequence>MRRLKLTYLMMAICLGGMFTATAATEVRDPEILRNEVMELLKGLDFALSEETSVDMIFTINSENELVVLALDTEDDHLKYTIINKLNYKKLQSVSDNDLDEYKVSLRLEP</sequence>
<keyword evidence="3" id="KW-1185">Reference proteome</keyword>
<dbReference type="EMBL" id="JBHTLI010000001">
    <property type="protein sequence ID" value="MFD1095456.1"/>
    <property type="molecule type" value="Genomic_DNA"/>
</dbReference>
<organism evidence="2 3">
    <name type="scientific">Salegentibacter chungangensis</name>
    <dbReference type="NCBI Taxonomy" id="1335724"/>
    <lineage>
        <taxon>Bacteria</taxon>
        <taxon>Pseudomonadati</taxon>
        <taxon>Bacteroidota</taxon>
        <taxon>Flavobacteriia</taxon>
        <taxon>Flavobacteriales</taxon>
        <taxon>Flavobacteriaceae</taxon>
        <taxon>Salegentibacter</taxon>
    </lineage>
</organism>
<name>A0ABW3NRT5_9FLAO</name>
<comment type="caution">
    <text evidence="2">The sequence shown here is derived from an EMBL/GenBank/DDBJ whole genome shotgun (WGS) entry which is preliminary data.</text>
</comment>
<gene>
    <name evidence="2" type="ORF">ACFQ3Q_06835</name>
</gene>
<evidence type="ECO:0000313" key="2">
    <source>
        <dbReference type="EMBL" id="MFD1095456.1"/>
    </source>
</evidence>
<feature type="chain" id="PRO_5046282222" evidence="1">
    <location>
        <begin position="24"/>
        <end position="110"/>
    </location>
</feature>
<dbReference type="RefSeq" id="WP_380744207.1">
    <property type="nucleotide sequence ID" value="NZ_JBHTLI010000001.1"/>
</dbReference>
<feature type="signal peptide" evidence="1">
    <location>
        <begin position="1"/>
        <end position="23"/>
    </location>
</feature>
<keyword evidence="1" id="KW-0732">Signal</keyword>